<dbReference type="EMBL" id="OZ034817">
    <property type="protein sequence ID" value="CAL1383871.1"/>
    <property type="molecule type" value="Genomic_DNA"/>
</dbReference>
<evidence type="ECO:0000313" key="2">
    <source>
        <dbReference type="Proteomes" id="UP001497516"/>
    </source>
</evidence>
<evidence type="ECO:0000313" key="1">
    <source>
        <dbReference type="EMBL" id="CAL1383871.1"/>
    </source>
</evidence>
<accession>A0AAV2ED14</accession>
<dbReference type="AlphaFoldDB" id="A0AAV2ED14"/>
<reference evidence="1 2" key="1">
    <citation type="submission" date="2024-04" db="EMBL/GenBank/DDBJ databases">
        <authorList>
            <person name="Fracassetti M."/>
        </authorList>
    </citation>
    <scope>NUCLEOTIDE SEQUENCE [LARGE SCALE GENOMIC DNA]</scope>
</reference>
<proteinExistence type="predicted"/>
<name>A0AAV2ED14_9ROSI</name>
<gene>
    <name evidence="1" type="ORF">LTRI10_LOCUS25112</name>
</gene>
<organism evidence="1 2">
    <name type="scientific">Linum trigynum</name>
    <dbReference type="NCBI Taxonomy" id="586398"/>
    <lineage>
        <taxon>Eukaryota</taxon>
        <taxon>Viridiplantae</taxon>
        <taxon>Streptophyta</taxon>
        <taxon>Embryophyta</taxon>
        <taxon>Tracheophyta</taxon>
        <taxon>Spermatophyta</taxon>
        <taxon>Magnoliopsida</taxon>
        <taxon>eudicotyledons</taxon>
        <taxon>Gunneridae</taxon>
        <taxon>Pentapetalae</taxon>
        <taxon>rosids</taxon>
        <taxon>fabids</taxon>
        <taxon>Malpighiales</taxon>
        <taxon>Linaceae</taxon>
        <taxon>Linum</taxon>
    </lineage>
</organism>
<protein>
    <submittedName>
        <fullName evidence="1">Uncharacterized protein</fullName>
    </submittedName>
</protein>
<sequence length="86" mass="9760">MRGYLKVKLRVPSVSIFPWWICGAQICLPRSCHWRNETVGVIFSSVGDEFASAGEGSVGRILEEMEIDMILWKKLSKLCLGNKMKK</sequence>
<keyword evidence="2" id="KW-1185">Reference proteome</keyword>
<dbReference type="Proteomes" id="UP001497516">
    <property type="component" value="Chromosome 4"/>
</dbReference>